<protein>
    <submittedName>
        <fullName evidence="2">Uncharacterized protein</fullName>
    </submittedName>
</protein>
<evidence type="ECO:0000313" key="2">
    <source>
        <dbReference type="EMBL" id="CAD7085429.1"/>
    </source>
</evidence>
<dbReference type="Proteomes" id="UP000594454">
    <property type="component" value="Chromosome 3"/>
</dbReference>
<dbReference type="EMBL" id="LR899011">
    <property type="protein sequence ID" value="CAD7085429.1"/>
    <property type="molecule type" value="Genomic_DNA"/>
</dbReference>
<keyword evidence="3" id="KW-1185">Reference proteome</keyword>
<gene>
    <name evidence="2" type="ORF">HERILL_LOCUS8273</name>
</gene>
<dbReference type="InParanoid" id="A0A7R8YUM4"/>
<reference evidence="2 3" key="1">
    <citation type="submission" date="2020-11" db="EMBL/GenBank/DDBJ databases">
        <authorList>
            <person name="Wallbank WR R."/>
            <person name="Pardo Diaz C."/>
            <person name="Kozak K."/>
            <person name="Martin S."/>
            <person name="Jiggins C."/>
            <person name="Moest M."/>
            <person name="Warren A I."/>
            <person name="Generalovic N T."/>
            <person name="Byers J.R.P. K."/>
            <person name="Montejo-Kovacevich G."/>
            <person name="Yen C E."/>
        </authorList>
    </citation>
    <scope>NUCLEOTIDE SEQUENCE [LARGE SCALE GENOMIC DNA]</scope>
</reference>
<dbReference type="AlphaFoldDB" id="A0A7R8YUM4"/>
<proteinExistence type="predicted"/>
<keyword evidence="1" id="KW-0472">Membrane</keyword>
<keyword evidence="1" id="KW-1133">Transmembrane helix</keyword>
<evidence type="ECO:0000256" key="1">
    <source>
        <dbReference type="SAM" id="Phobius"/>
    </source>
</evidence>
<evidence type="ECO:0000313" key="3">
    <source>
        <dbReference type="Proteomes" id="UP000594454"/>
    </source>
</evidence>
<feature type="transmembrane region" description="Helical" evidence="1">
    <location>
        <begin position="55"/>
        <end position="75"/>
    </location>
</feature>
<feature type="transmembrane region" description="Helical" evidence="1">
    <location>
        <begin position="26"/>
        <end position="43"/>
    </location>
</feature>
<dbReference type="OrthoDB" id="8188337at2759"/>
<name>A0A7R8YUM4_HERIL</name>
<sequence>MFTIASGARETHVMAVEDTRRSQRPYRYGIILLCCGALVNWLGLTENYGLPIRYLGISCIICGALLICSAMCCWFNNPSSGNTDADNENSIHVIPVPTPTTEKPPAYEAVIIEPPTYDDAIKLNPALLVQMKCTEPQLSLPGAPAMPQVIVEQPTQGCSINMCTKLDESSTSSHSVR</sequence>
<organism evidence="2 3">
    <name type="scientific">Hermetia illucens</name>
    <name type="common">Black soldier fly</name>
    <dbReference type="NCBI Taxonomy" id="343691"/>
    <lineage>
        <taxon>Eukaryota</taxon>
        <taxon>Metazoa</taxon>
        <taxon>Ecdysozoa</taxon>
        <taxon>Arthropoda</taxon>
        <taxon>Hexapoda</taxon>
        <taxon>Insecta</taxon>
        <taxon>Pterygota</taxon>
        <taxon>Neoptera</taxon>
        <taxon>Endopterygota</taxon>
        <taxon>Diptera</taxon>
        <taxon>Brachycera</taxon>
        <taxon>Stratiomyomorpha</taxon>
        <taxon>Stratiomyidae</taxon>
        <taxon>Hermetiinae</taxon>
        <taxon>Hermetia</taxon>
    </lineage>
</organism>
<keyword evidence="1" id="KW-0812">Transmembrane</keyword>
<accession>A0A7R8YUM4</accession>